<keyword evidence="7 15" id="KW-1133">Transmembrane helix</keyword>
<keyword evidence="6 14" id="KW-0375">Hydrogen ion transport</keyword>
<dbReference type="GO" id="GO:0015078">
    <property type="term" value="F:proton transmembrane transporter activity"/>
    <property type="evidence" value="ECO:0007669"/>
    <property type="project" value="InterPro"/>
</dbReference>
<evidence type="ECO:0000256" key="9">
    <source>
        <dbReference type="ARBA" id="ARBA00023128"/>
    </source>
</evidence>
<evidence type="ECO:0000256" key="7">
    <source>
        <dbReference type="ARBA" id="ARBA00022989"/>
    </source>
</evidence>
<keyword evidence="4 14" id="KW-0138">CF(0)</keyword>
<keyword evidence="3 14" id="KW-0813">Transport</keyword>
<dbReference type="EMBL" id="MG704838">
    <property type="protein sequence ID" value="AUJ21805.1"/>
    <property type="molecule type" value="Genomic_DNA"/>
</dbReference>
<keyword evidence="10 15" id="KW-0472">Membrane</keyword>
<evidence type="ECO:0000256" key="11">
    <source>
        <dbReference type="ARBA" id="ARBA00023310"/>
    </source>
</evidence>
<protein>
    <recommendedName>
        <fullName evidence="14">ATP synthase complex subunit 8</fullName>
    </recommendedName>
</protein>
<keyword evidence="11" id="KW-0066">ATP synthesis</keyword>
<proteinExistence type="inferred from homology"/>
<evidence type="ECO:0000256" key="14">
    <source>
        <dbReference type="RuleBase" id="RU003661"/>
    </source>
</evidence>
<dbReference type="InterPro" id="IPR001421">
    <property type="entry name" value="ATP8_metazoa"/>
</dbReference>
<evidence type="ECO:0000256" key="1">
    <source>
        <dbReference type="ARBA" id="ARBA00004304"/>
    </source>
</evidence>
<evidence type="ECO:0000256" key="8">
    <source>
        <dbReference type="ARBA" id="ARBA00023065"/>
    </source>
</evidence>
<keyword evidence="9 14" id="KW-0496">Mitochondrion</keyword>
<dbReference type="Pfam" id="PF00895">
    <property type="entry name" value="ATP-synt_8"/>
    <property type="match status" value="1"/>
</dbReference>
<evidence type="ECO:0000256" key="10">
    <source>
        <dbReference type="ARBA" id="ARBA00023136"/>
    </source>
</evidence>
<keyword evidence="8 14" id="KW-0406">Ion transport</keyword>
<keyword evidence="5 14" id="KW-0812">Transmembrane</keyword>
<dbReference type="GO" id="GO:0045259">
    <property type="term" value="C:proton-transporting ATP synthase complex"/>
    <property type="evidence" value="ECO:0007669"/>
    <property type="project" value="UniProtKB-KW"/>
</dbReference>
<dbReference type="PANTHER" id="PTHR39937">
    <property type="entry name" value="ATP SYNTHASE PROTEIN 8"/>
    <property type="match status" value="1"/>
</dbReference>
<dbReference type="GO" id="GO:0031966">
    <property type="term" value="C:mitochondrial membrane"/>
    <property type="evidence" value="ECO:0007669"/>
    <property type="project" value="UniProtKB-SubCell"/>
</dbReference>
<comment type="subunit">
    <text evidence="13">Component of the ATP synthase complex composed at least of ATP5F1A/subunit alpha, ATP5F1B/subunit beta, ATP5MC1/subunit c (homooctomer), MT-ATP6/subunit a, MT-ATP8/subunit 8, ATP5ME/subunit e, ATP5MF/subunit f, ATP5MG/subunit g, ATP5MK/subunit k, ATP5MJ/subunit j, ATP5F1C/subunit gamma, ATP5F1D/subunit delta, ATP5F1E/subunit epsilon, ATP5PF/subunit F6, ATP5PB/subunit b, ATP5PD/subunit d, ATP5PO/subunit OSCP. ATP synthase complex consists of a soluble F(1) head domain (subunits alpha(3) and beta(3)) - the catalytic core - and a membrane F(0) domain - the membrane proton channel (subunits c, a, 8, e, f, g, k and j). These two domains are linked by a central stalk (subunits gamma, delta, and epsilon) rotating inside the F1 region and a stationary peripheral stalk (subunits F6, b, d, and OSCP).</text>
</comment>
<evidence type="ECO:0000256" key="12">
    <source>
        <dbReference type="ARBA" id="ARBA00053067"/>
    </source>
</evidence>
<feature type="transmembrane region" description="Helical" evidence="15">
    <location>
        <begin position="6"/>
        <end position="25"/>
    </location>
</feature>
<evidence type="ECO:0000256" key="5">
    <source>
        <dbReference type="ARBA" id="ARBA00022692"/>
    </source>
</evidence>
<gene>
    <name evidence="16" type="primary">ATP8</name>
</gene>
<sequence>MPQLNPSPWFAILLFSWFIFLTIVLPKVLSHRFPLDPTALSVQLPKMEPWSWPWA</sequence>
<evidence type="ECO:0000256" key="3">
    <source>
        <dbReference type="ARBA" id="ARBA00022448"/>
    </source>
</evidence>
<name>A0A343S5C3_BATCO</name>
<accession>A0A343S5C3</accession>
<dbReference type="PANTHER" id="PTHR39937:SF1">
    <property type="entry name" value="ATP SYNTHASE PROTEIN 8"/>
    <property type="match status" value="1"/>
</dbReference>
<geneLocation type="mitochondrion" evidence="16"/>
<evidence type="ECO:0000256" key="13">
    <source>
        <dbReference type="ARBA" id="ARBA00064647"/>
    </source>
</evidence>
<comment type="similarity">
    <text evidence="2 14">Belongs to the ATPase protein 8 family.</text>
</comment>
<comment type="subcellular location">
    <subcellularLocation>
        <location evidence="1 14">Mitochondrion membrane</location>
        <topology evidence="1 14">Single-pass membrane protein</topology>
    </subcellularLocation>
</comment>
<dbReference type="InterPro" id="IPR050635">
    <property type="entry name" value="ATPase_protein_8"/>
</dbReference>
<evidence type="ECO:0000313" key="16">
    <source>
        <dbReference type="EMBL" id="AUJ21805.1"/>
    </source>
</evidence>
<dbReference type="AlphaFoldDB" id="A0A343S5C3"/>
<organism evidence="16">
    <name type="scientific">Bathygobius cocosensis</name>
    <name type="common">Cocos frill-goby</name>
    <name type="synonym">Gobius cocosensis</name>
    <dbReference type="NCBI Taxonomy" id="166735"/>
    <lineage>
        <taxon>Eukaryota</taxon>
        <taxon>Metazoa</taxon>
        <taxon>Chordata</taxon>
        <taxon>Craniata</taxon>
        <taxon>Vertebrata</taxon>
        <taxon>Euteleostomi</taxon>
        <taxon>Actinopterygii</taxon>
        <taxon>Neopterygii</taxon>
        <taxon>Teleostei</taxon>
        <taxon>Neoteleostei</taxon>
        <taxon>Acanthomorphata</taxon>
        <taxon>Gobiaria</taxon>
        <taxon>Gobiiformes</taxon>
        <taxon>Gobioidei</taxon>
        <taxon>Gobiidae</taxon>
        <taxon>Gobiinae</taxon>
        <taxon>Bathygobius</taxon>
    </lineage>
</organism>
<evidence type="ECO:0000256" key="6">
    <source>
        <dbReference type="ARBA" id="ARBA00022781"/>
    </source>
</evidence>
<comment type="function">
    <text evidence="12">Subunit 8, of the mitochondrial membrane ATP synthase complex (F(1)F(0) ATP synthase or Complex V) that produces ATP from ADP in the presence of a proton gradient across the membrane which is generated by electron transport complexes of the respiratory chain. ATP synthase complex consist of a soluble F(1) head domain - the catalytic core - and a membrane F(1) domain - the membrane proton channel. These two domains are linked by a central stalk rotating inside the F(1) region and a stationary peripheral stalk. During catalysis, ATP synthesis in the catalytic domain of F(1) is coupled via a rotary mechanism of the central stalk subunits to proton translocation. In vivo, can only synthesize ATP although its ATP hydrolase activity can be activated artificially in vitro. Part of the complex F(0) domain.</text>
</comment>
<evidence type="ECO:0000256" key="15">
    <source>
        <dbReference type="SAM" id="Phobius"/>
    </source>
</evidence>
<dbReference type="GO" id="GO:0015986">
    <property type="term" value="P:proton motive force-driven ATP synthesis"/>
    <property type="evidence" value="ECO:0007669"/>
    <property type="project" value="InterPro"/>
</dbReference>
<evidence type="ECO:0000256" key="4">
    <source>
        <dbReference type="ARBA" id="ARBA00022547"/>
    </source>
</evidence>
<evidence type="ECO:0000256" key="2">
    <source>
        <dbReference type="ARBA" id="ARBA00008892"/>
    </source>
</evidence>
<reference evidence="16" key="1">
    <citation type="submission" date="2017-12" db="EMBL/GenBank/DDBJ databases">
        <title>The Complete Mitochondrial Genome of Bathygobius cocosensis (Perciformes, Gobiidae).</title>
        <authorList>
            <person name="Evans J.L."/>
        </authorList>
    </citation>
    <scope>NUCLEOTIDE SEQUENCE</scope>
</reference>